<dbReference type="OrthoDB" id="1113825at2759"/>
<evidence type="ECO:0000256" key="2">
    <source>
        <dbReference type="SAM" id="MobiDB-lite"/>
    </source>
</evidence>
<dbReference type="Pfam" id="PF09331">
    <property type="entry name" value="DUF1985"/>
    <property type="match status" value="1"/>
</dbReference>
<feature type="compositionally biased region" description="Basic and acidic residues" evidence="2">
    <location>
        <begin position="157"/>
        <end position="173"/>
    </location>
</feature>
<dbReference type="InterPro" id="IPR005048">
    <property type="entry name" value="DUF287"/>
</dbReference>
<feature type="region of interest" description="Disordered" evidence="2">
    <location>
        <begin position="1"/>
        <end position="184"/>
    </location>
</feature>
<gene>
    <name evidence="5" type="ORF">Bca52824_010639</name>
</gene>
<evidence type="ECO:0000259" key="4">
    <source>
        <dbReference type="Pfam" id="PF09331"/>
    </source>
</evidence>
<dbReference type="EMBL" id="JAAMPC010000002">
    <property type="protein sequence ID" value="KAG2327911.1"/>
    <property type="molecule type" value="Genomic_DNA"/>
</dbReference>
<feature type="compositionally biased region" description="Acidic residues" evidence="2">
    <location>
        <begin position="122"/>
        <end position="133"/>
    </location>
</feature>
<feature type="domain" description="DUF287" evidence="3">
    <location>
        <begin position="359"/>
        <end position="410"/>
    </location>
</feature>
<keyword evidence="1" id="KW-0175">Coiled coil</keyword>
<protein>
    <recommendedName>
        <fullName evidence="7">DUF1985 domain-containing protein</fullName>
    </recommendedName>
</protein>
<keyword evidence="6" id="KW-1185">Reference proteome</keyword>
<dbReference type="InterPro" id="IPR015410">
    <property type="entry name" value="DUF1985"/>
</dbReference>
<proteinExistence type="predicted"/>
<dbReference type="Pfam" id="PF03384">
    <property type="entry name" value="DUF287"/>
    <property type="match status" value="1"/>
</dbReference>
<feature type="domain" description="DUF1985" evidence="4">
    <location>
        <begin position="259"/>
        <end position="358"/>
    </location>
</feature>
<dbReference type="PANTHER" id="PTHR48449:SF1">
    <property type="entry name" value="DUF1985 DOMAIN-CONTAINING PROTEIN"/>
    <property type="match status" value="1"/>
</dbReference>
<sequence>MPETMALKETTTRTALEKTSDVSEATIEATNSSGMRKSDHIEAGPAALVSRSGGNSGDDSVELEDDEADDGEEKSGSSDEDNEVDDGQEKSNASDEDDEGEEKSAASDENDEGEENSATSDKEDEGEESEEEVGEKGVANNVEESGDASGNADDGDGELREDNTNKEDPKPAESEQEEESVGTGAIKPERMFFYLSEYKKQIKLGTRCFIVEAIKTFDKLKPKLSNGERNWFEEHPQFRHFFHMKREKYHKVQGMWMLLLRTCEITRRREVWFIVNGVPIRYGLREHALLSGLNCHNYPLGYKERGGTAFVNRHFKEGELIRLEDVKAKLVGMGPHKDRLKMAVLYFLGSVICAQTKDIDSIIPTKTAEENCLLDDIFEEDDDVDESDIAVESWEKRLGEGYRVFFKDMFEEDLAAREKEVEPIEEAEQVAPQLTEAREVSNISKMMKMMNKMVKQLERVEKKFDKFDTRLKTVEDIVKELQKGKKKK</sequence>
<dbReference type="Proteomes" id="UP000886595">
    <property type="component" value="Unassembled WGS sequence"/>
</dbReference>
<comment type="caution">
    <text evidence="5">The sequence shown here is derived from an EMBL/GenBank/DDBJ whole genome shotgun (WGS) entry which is preliminary data.</text>
</comment>
<evidence type="ECO:0008006" key="7">
    <source>
        <dbReference type="Google" id="ProtNLM"/>
    </source>
</evidence>
<evidence type="ECO:0000256" key="1">
    <source>
        <dbReference type="SAM" id="Coils"/>
    </source>
</evidence>
<accession>A0A8X7WE85</accession>
<evidence type="ECO:0000313" key="6">
    <source>
        <dbReference type="Proteomes" id="UP000886595"/>
    </source>
</evidence>
<dbReference type="AlphaFoldDB" id="A0A8X7WE85"/>
<reference evidence="5 6" key="1">
    <citation type="submission" date="2020-02" db="EMBL/GenBank/DDBJ databases">
        <authorList>
            <person name="Ma Q."/>
            <person name="Huang Y."/>
            <person name="Song X."/>
            <person name="Pei D."/>
        </authorList>
    </citation>
    <scope>NUCLEOTIDE SEQUENCE [LARGE SCALE GENOMIC DNA]</scope>
    <source>
        <strain evidence="5">Sxm20200214</strain>
        <tissue evidence="5">Leaf</tissue>
    </source>
</reference>
<feature type="coiled-coil region" evidence="1">
    <location>
        <begin position="443"/>
        <end position="470"/>
    </location>
</feature>
<evidence type="ECO:0000259" key="3">
    <source>
        <dbReference type="Pfam" id="PF03384"/>
    </source>
</evidence>
<name>A0A8X7WE85_BRACI</name>
<evidence type="ECO:0000313" key="5">
    <source>
        <dbReference type="EMBL" id="KAG2327911.1"/>
    </source>
</evidence>
<feature type="compositionally biased region" description="Acidic residues" evidence="2">
    <location>
        <begin position="59"/>
        <end position="86"/>
    </location>
</feature>
<organism evidence="5 6">
    <name type="scientific">Brassica carinata</name>
    <name type="common">Ethiopian mustard</name>
    <name type="synonym">Abyssinian cabbage</name>
    <dbReference type="NCBI Taxonomy" id="52824"/>
    <lineage>
        <taxon>Eukaryota</taxon>
        <taxon>Viridiplantae</taxon>
        <taxon>Streptophyta</taxon>
        <taxon>Embryophyta</taxon>
        <taxon>Tracheophyta</taxon>
        <taxon>Spermatophyta</taxon>
        <taxon>Magnoliopsida</taxon>
        <taxon>eudicotyledons</taxon>
        <taxon>Gunneridae</taxon>
        <taxon>Pentapetalae</taxon>
        <taxon>rosids</taxon>
        <taxon>malvids</taxon>
        <taxon>Brassicales</taxon>
        <taxon>Brassicaceae</taxon>
        <taxon>Brassiceae</taxon>
        <taxon>Brassica</taxon>
    </lineage>
</organism>
<dbReference type="PANTHER" id="PTHR48449">
    <property type="entry name" value="DUF1985 DOMAIN-CONTAINING PROTEIN"/>
    <property type="match status" value="1"/>
</dbReference>